<reference evidence="2" key="1">
    <citation type="submission" date="2023-07" db="EMBL/GenBank/DDBJ databases">
        <authorList>
            <person name="Yue Y."/>
        </authorList>
    </citation>
    <scope>NUCLEOTIDE SEQUENCE [LARGE SCALE GENOMIC DNA]</scope>
    <source>
        <strain evidence="2">2Y89</strain>
    </source>
</reference>
<comment type="caution">
    <text evidence="1">The sequence shown here is derived from an EMBL/GenBank/DDBJ whole genome shotgun (WGS) entry which is preliminary data.</text>
</comment>
<name>A0ABS7Y2N9_9FLAO</name>
<evidence type="ECO:0000313" key="1">
    <source>
        <dbReference type="EMBL" id="MCA0153605.1"/>
    </source>
</evidence>
<protein>
    <submittedName>
        <fullName evidence="1">Lacal_2735 family protein</fullName>
    </submittedName>
</protein>
<proteinExistence type="predicted"/>
<evidence type="ECO:0000313" key="2">
    <source>
        <dbReference type="Proteomes" id="UP001198402"/>
    </source>
</evidence>
<dbReference type="RefSeq" id="WP_224478558.1">
    <property type="nucleotide sequence ID" value="NZ_JAIUJS010000004.1"/>
</dbReference>
<dbReference type="Proteomes" id="UP001198402">
    <property type="component" value="Unassembled WGS sequence"/>
</dbReference>
<dbReference type="NCBIfam" id="NF033487">
    <property type="entry name" value="Lacal_2735_fam"/>
    <property type="match status" value="1"/>
</dbReference>
<organism evidence="1 2">
    <name type="scientific">Winogradskyella vincentii</name>
    <dbReference type="NCBI Taxonomy" id="2877122"/>
    <lineage>
        <taxon>Bacteria</taxon>
        <taxon>Pseudomonadati</taxon>
        <taxon>Bacteroidota</taxon>
        <taxon>Flavobacteriia</taxon>
        <taxon>Flavobacteriales</taxon>
        <taxon>Flavobacteriaceae</taxon>
        <taxon>Winogradskyella</taxon>
    </lineage>
</organism>
<sequence>MDNTEIISKTSEELYFQYIYLIEEAYNLSETDQAQSDIVSFEATKILERLNQLEFSSEEQFV</sequence>
<gene>
    <name evidence="1" type="ORF">LBV24_10285</name>
</gene>
<dbReference type="EMBL" id="JAIUJS010000004">
    <property type="protein sequence ID" value="MCA0153605.1"/>
    <property type="molecule type" value="Genomic_DNA"/>
</dbReference>
<accession>A0ABS7Y2N9</accession>
<keyword evidence="2" id="KW-1185">Reference proteome</keyword>
<dbReference type="InterPro" id="IPR045493">
    <property type="entry name" value="DUF6435"/>
</dbReference>